<dbReference type="Pfam" id="PF19933">
    <property type="entry name" value="DUF6396"/>
    <property type="match status" value="1"/>
</dbReference>
<organism evidence="4 5">
    <name type="scientific">Pseudomonas syringae pv. actinidiae</name>
    <dbReference type="NCBI Taxonomy" id="103796"/>
    <lineage>
        <taxon>Bacteria</taxon>
        <taxon>Pseudomonadati</taxon>
        <taxon>Pseudomonadota</taxon>
        <taxon>Gammaproteobacteria</taxon>
        <taxon>Pseudomonadales</taxon>
        <taxon>Pseudomonadaceae</taxon>
        <taxon>Pseudomonas</taxon>
        <taxon>Pseudomonas syringae</taxon>
    </lineage>
</organism>
<accession>A0A3M4K2Y8</accession>
<dbReference type="PANTHER" id="PTHR11102:SF160">
    <property type="entry name" value="ERAD-ASSOCIATED E3 UBIQUITIN-PROTEIN LIGASE COMPONENT HRD3"/>
    <property type="match status" value="1"/>
</dbReference>
<dbReference type="InterPro" id="IPR006597">
    <property type="entry name" value="Sel1-like"/>
</dbReference>
<feature type="region of interest" description="Disordered" evidence="1">
    <location>
        <begin position="303"/>
        <end position="339"/>
    </location>
</feature>
<dbReference type="RefSeq" id="WP_017703278.1">
    <property type="nucleotide sequence ID" value="NZ_RBRB01000447.1"/>
</dbReference>
<dbReference type="Gene3D" id="1.25.40.10">
    <property type="entry name" value="Tetratricopeptide repeat domain"/>
    <property type="match status" value="2"/>
</dbReference>
<dbReference type="SMART" id="SM00671">
    <property type="entry name" value="SEL1"/>
    <property type="match status" value="3"/>
</dbReference>
<evidence type="ECO:0000313" key="5">
    <source>
        <dbReference type="Proteomes" id="UP000273140"/>
    </source>
</evidence>
<dbReference type="InterPro" id="IPR050767">
    <property type="entry name" value="Sel1_AlgK"/>
</dbReference>
<evidence type="ECO:0000256" key="1">
    <source>
        <dbReference type="SAM" id="MobiDB-lite"/>
    </source>
</evidence>
<dbReference type="EMBL" id="RBRB01000447">
    <property type="protein sequence ID" value="RMQ23091.1"/>
    <property type="molecule type" value="Genomic_DNA"/>
</dbReference>
<evidence type="ECO:0000259" key="3">
    <source>
        <dbReference type="Pfam" id="PF19933"/>
    </source>
</evidence>
<keyword evidence="2" id="KW-0732">Signal</keyword>
<comment type="caution">
    <text evidence="4">The sequence shown here is derived from an EMBL/GenBank/DDBJ whole genome shotgun (WGS) entry which is preliminary data.</text>
</comment>
<evidence type="ECO:0000313" key="4">
    <source>
        <dbReference type="EMBL" id="RMQ23091.1"/>
    </source>
</evidence>
<name>A0A3M4K2Y8_PSESF</name>
<feature type="signal peptide" evidence="2">
    <location>
        <begin position="1"/>
        <end position="22"/>
    </location>
</feature>
<dbReference type="InterPro" id="IPR011990">
    <property type="entry name" value="TPR-like_helical_dom_sf"/>
</dbReference>
<gene>
    <name evidence="4" type="ORF">ALQ07_200122</name>
</gene>
<dbReference type="SUPFAM" id="SSF81901">
    <property type="entry name" value="HCP-like"/>
    <property type="match status" value="1"/>
</dbReference>
<evidence type="ECO:0000256" key="2">
    <source>
        <dbReference type="SAM" id="SignalP"/>
    </source>
</evidence>
<dbReference type="InterPro" id="IPR045653">
    <property type="entry name" value="DUF6396"/>
</dbReference>
<dbReference type="Proteomes" id="UP000273140">
    <property type="component" value="Unassembled WGS sequence"/>
</dbReference>
<dbReference type="Pfam" id="PF08238">
    <property type="entry name" value="Sel1"/>
    <property type="match status" value="2"/>
</dbReference>
<feature type="compositionally biased region" description="Basic and acidic residues" evidence="1">
    <location>
        <begin position="303"/>
        <end position="328"/>
    </location>
</feature>
<feature type="chain" id="PRO_5018180867" description="DUF6396 domain-containing protein" evidence="2">
    <location>
        <begin position="23"/>
        <end position="339"/>
    </location>
</feature>
<feature type="domain" description="DUF6396" evidence="3">
    <location>
        <begin position="229"/>
        <end position="336"/>
    </location>
</feature>
<dbReference type="PANTHER" id="PTHR11102">
    <property type="entry name" value="SEL-1-LIKE PROTEIN"/>
    <property type="match status" value="1"/>
</dbReference>
<dbReference type="AlphaFoldDB" id="A0A3M4K2Y8"/>
<proteinExistence type="predicted"/>
<reference evidence="4 5" key="1">
    <citation type="submission" date="2018-08" db="EMBL/GenBank/DDBJ databases">
        <title>Recombination of ecologically and evolutionarily significant loci maintains genetic cohesion in the Pseudomonas syringae species complex.</title>
        <authorList>
            <person name="Dillon M."/>
            <person name="Thakur S."/>
            <person name="Almeida R.N.D."/>
            <person name="Weir B.S."/>
            <person name="Guttman D.S."/>
        </authorList>
    </citation>
    <scope>NUCLEOTIDE SEQUENCE [LARGE SCALE GENOMIC DNA]</scope>
    <source>
        <strain evidence="4 5">ICMP 19074</strain>
    </source>
</reference>
<protein>
    <recommendedName>
        <fullName evidence="3">DUF6396 domain-containing protein</fullName>
    </recommendedName>
</protein>
<sequence length="339" mass="37666">MRALLACSIILTYIALAPESNAMPHVTKQEQIDDKLAFECHHEADILNIVNQEADTLYKYGLFIQQKDGPKDFNEAARYYRIAAAHNHYKAATNLQMLITQGLANSPSGQKEAIALVEKFMTLGVPGAYYDMAHYLEAGYGVEQSQEKANAYFRKAADLGSPDAQYYVATLLGRIKGGAVVMEQMQRCAASQGNASAARELAGYLRVGKKYDEAVVIYHQGTKSGDFYSARRLSKAFEGPSSPEDLYYMQLKTDNERSNRYLAISKFLQKNEQLGPKLPDIDSIVPLPPAKLPAWDGTFQWQKERDAKTAPDKPDDTLLQRLSKEKGLDPASGLPLTKN</sequence>